<proteinExistence type="predicted"/>
<dbReference type="Gene3D" id="3.40.50.150">
    <property type="entry name" value="Vaccinia Virus protein VP39"/>
    <property type="match status" value="1"/>
</dbReference>
<dbReference type="EMBL" id="BMGH01000001">
    <property type="protein sequence ID" value="GGD02500.1"/>
    <property type="molecule type" value="Genomic_DNA"/>
</dbReference>
<dbReference type="AlphaFoldDB" id="A0A8J2V4Z2"/>
<dbReference type="RefSeq" id="WP_188160119.1">
    <property type="nucleotide sequence ID" value="NZ_BMGH01000001.1"/>
</dbReference>
<organism evidence="1 2">
    <name type="scientific">Aquisalinus flavus</name>
    <dbReference type="NCBI Taxonomy" id="1526572"/>
    <lineage>
        <taxon>Bacteria</taxon>
        <taxon>Pseudomonadati</taxon>
        <taxon>Pseudomonadota</taxon>
        <taxon>Alphaproteobacteria</taxon>
        <taxon>Parvularculales</taxon>
        <taxon>Parvularculaceae</taxon>
        <taxon>Aquisalinus</taxon>
    </lineage>
</organism>
<dbReference type="Pfam" id="PF13578">
    <property type="entry name" value="Methyltransf_24"/>
    <property type="match status" value="1"/>
</dbReference>
<dbReference type="InterPro" id="IPR029063">
    <property type="entry name" value="SAM-dependent_MTases_sf"/>
</dbReference>
<accession>A0A8J2V4Z2</accession>
<gene>
    <name evidence="1" type="ORF">GCM10011342_09400</name>
</gene>
<reference evidence="1" key="2">
    <citation type="submission" date="2020-09" db="EMBL/GenBank/DDBJ databases">
        <authorList>
            <person name="Sun Q."/>
            <person name="Zhou Y."/>
        </authorList>
    </citation>
    <scope>NUCLEOTIDE SEQUENCE</scope>
    <source>
        <strain evidence="1">CGMCC 1.12921</strain>
    </source>
</reference>
<keyword evidence="2" id="KW-1185">Reference proteome</keyword>
<dbReference type="Proteomes" id="UP000613582">
    <property type="component" value="Unassembled WGS sequence"/>
</dbReference>
<protein>
    <recommendedName>
        <fullName evidence="3">Class I SAM-dependent methyltransferase</fullName>
    </recommendedName>
</protein>
<evidence type="ECO:0000313" key="1">
    <source>
        <dbReference type="EMBL" id="GGD02500.1"/>
    </source>
</evidence>
<sequence length="332" mass="38043">MKEFKIDCSETLSLIGDIKPGTHVPEDRRVYAEEEMMALSRVLKRLLYAPSQLRRFLQDQGVTITPANFYSTIPTIREIEESFASGTTDSYDELFDEAAVLDFLDSIMPFSAEFDPPKDGDPDAGESYFWNAPMYSFSDAMSYYSILRYLEPKNIVEIGSGFSTLVALQAVSRNGNAGKVTCVEPYPRDFIVRNPDINLVQKPAQEIEPDYLNDTLRDGDVLFIDSTHTVKHNSDCLRIYLKLLPQIRHDIHVHVHDIYLPQPYSLQMMRDRQIYWTEQYLLAAYLTGNSRTKILYGSNYLQLRHPERLAAFMHGRQKPGGASLWFSQKAKA</sequence>
<dbReference type="SUPFAM" id="SSF53335">
    <property type="entry name" value="S-adenosyl-L-methionine-dependent methyltransferases"/>
    <property type="match status" value="1"/>
</dbReference>
<evidence type="ECO:0000313" key="2">
    <source>
        <dbReference type="Proteomes" id="UP000613582"/>
    </source>
</evidence>
<name>A0A8J2V4Z2_9PROT</name>
<evidence type="ECO:0008006" key="3">
    <source>
        <dbReference type="Google" id="ProtNLM"/>
    </source>
</evidence>
<reference evidence="1" key="1">
    <citation type="journal article" date="2014" name="Int. J. Syst. Evol. Microbiol.">
        <title>Complete genome sequence of Corynebacterium casei LMG S-19264T (=DSM 44701T), isolated from a smear-ripened cheese.</title>
        <authorList>
            <consortium name="US DOE Joint Genome Institute (JGI-PGF)"/>
            <person name="Walter F."/>
            <person name="Albersmeier A."/>
            <person name="Kalinowski J."/>
            <person name="Ruckert C."/>
        </authorList>
    </citation>
    <scope>NUCLEOTIDE SEQUENCE</scope>
    <source>
        <strain evidence="1">CGMCC 1.12921</strain>
    </source>
</reference>
<comment type="caution">
    <text evidence="1">The sequence shown here is derived from an EMBL/GenBank/DDBJ whole genome shotgun (WGS) entry which is preliminary data.</text>
</comment>